<evidence type="ECO:0000256" key="1">
    <source>
        <dbReference type="ARBA" id="ARBA00004651"/>
    </source>
</evidence>
<evidence type="ECO:0000259" key="7">
    <source>
        <dbReference type="Pfam" id="PF02687"/>
    </source>
</evidence>
<dbReference type="AlphaFoldDB" id="A0A6S6S300"/>
<feature type="non-terminal residue" evidence="8">
    <location>
        <position position="1"/>
    </location>
</feature>
<dbReference type="PANTHER" id="PTHR43738:SF2">
    <property type="entry name" value="ABC TRANSPORTER PERMEASE"/>
    <property type="match status" value="1"/>
</dbReference>
<dbReference type="Pfam" id="PF02687">
    <property type="entry name" value="FtsX"/>
    <property type="match status" value="1"/>
</dbReference>
<keyword evidence="2" id="KW-1003">Cell membrane</keyword>
<evidence type="ECO:0000256" key="6">
    <source>
        <dbReference type="SAM" id="Phobius"/>
    </source>
</evidence>
<gene>
    <name evidence="8" type="ORF">HELGO_WM32422</name>
</gene>
<comment type="subcellular location">
    <subcellularLocation>
        <location evidence="1">Cell membrane</location>
        <topology evidence="1">Multi-pass membrane protein</topology>
    </subcellularLocation>
</comment>
<dbReference type="InterPro" id="IPR003838">
    <property type="entry name" value="ABC3_permease_C"/>
</dbReference>
<reference evidence="8" key="1">
    <citation type="submission" date="2020-01" db="EMBL/GenBank/DDBJ databases">
        <authorList>
            <person name="Meier V. D."/>
            <person name="Meier V D."/>
        </authorList>
    </citation>
    <scope>NUCLEOTIDE SEQUENCE</scope>
    <source>
        <strain evidence="8">HLG_WM_MAG_10</strain>
    </source>
</reference>
<evidence type="ECO:0000256" key="2">
    <source>
        <dbReference type="ARBA" id="ARBA00022475"/>
    </source>
</evidence>
<keyword evidence="5 6" id="KW-0472">Membrane</keyword>
<sequence>GHEHAPKKTKILPPISKEGKEVTAYLVQYKKDGQGNTSMRAVVEAAQIIEDNSESIGCAKPAIQLQRLLEMTGLGMGFLTALAFIIIIISAFSMFISLYSSLKERRYEMALMRVMGATPFKLFVIIVLEGVLVAAAGLILGLLISHLGVQVMAADLEETYKYNFSGFIFLMEEVYLVFGALFIGFLAAIIPGMQAYKADISETLSNS</sequence>
<accession>A0A6S6S300</accession>
<evidence type="ECO:0000256" key="5">
    <source>
        <dbReference type="ARBA" id="ARBA00023136"/>
    </source>
</evidence>
<dbReference type="EMBL" id="CACVAQ010000079">
    <property type="protein sequence ID" value="CAA6802691.1"/>
    <property type="molecule type" value="Genomic_DNA"/>
</dbReference>
<keyword evidence="4 6" id="KW-1133">Transmembrane helix</keyword>
<proteinExistence type="predicted"/>
<dbReference type="GO" id="GO:0005886">
    <property type="term" value="C:plasma membrane"/>
    <property type="evidence" value="ECO:0007669"/>
    <property type="project" value="UniProtKB-SubCell"/>
</dbReference>
<dbReference type="InterPro" id="IPR051125">
    <property type="entry name" value="ABC-4/HrtB_transporter"/>
</dbReference>
<feature type="transmembrane region" description="Helical" evidence="6">
    <location>
        <begin position="74"/>
        <end position="99"/>
    </location>
</feature>
<organism evidence="8">
    <name type="scientific">uncultured Aureispira sp</name>
    <dbReference type="NCBI Taxonomy" id="1331704"/>
    <lineage>
        <taxon>Bacteria</taxon>
        <taxon>Pseudomonadati</taxon>
        <taxon>Bacteroidota</taxon>
        <taxon>Saprospiria</taxon>
        <taxon>Saprospirales</taxon>
        <taxon>Saprospiraceae</taxon>
        <taxon>Aureispira</taxon>
        <taxon>environmental samples</taxon>
    </lineage>
</organism>
<keyword evidence="3 6" id="KW-0812">Transmembrane</keyword>
<feature type="transmembrane region" description="Helical" evidence="6">
    <location>
        <begin position="164"/>
        <end position="190"/>
    </location>
</feature>
<name>A0A6S6S300_9BACT</name>
<evidence type="ECO:0000313" key="8">
    <source>
        <dbReference type="EMBL" id="CAA6802691.1"/>
    </source>
</evidence>
<protein>
    <recommendedName>
        <fullName evidence="7">ABC3 transporter permease C-terminal domain-containing protein</fullName>
    </recommendedName>
</protein>
<feature type="domain" description="ABC3 transporter permease C-terminal" evidence="7">
    <location>
        <begin position="82"/>
        <end position="199"/>
    </location>
</feature>
<dbReference type="PANTHER" id="PTHR43738">
    <property type="entry name" value="ABC TRANSPORTER, MEMBRANE PROTEIN"/>
    <property type="match status" value="1"/>
</dbReference>
<evidence type="ECO:0000256" key="4">
    <source>
        <dbReference type="ARBA" id="ARBA00022989"/>
    </source>
</evidence>
<feature type="transmembrane region" description="Helical" evidence="6">
    <location>
        <begin position="120"/>
        <end position="144"/>
    </location>
</feature>
<evidence type="ECO:0000256" key="3">
    <source>
        <dbReference type="ARBA" id="ARBA00022692"/>
    </source>
</evidence>